<dbReference type="InterPro" id="IPR036388">
    <property type="entry name" value="WH-like_DNA-bd_sf"/>
</dbReference>
<dbReference type="SUPFAM" id="SSF81301">
    <property type="entry name" value="Nucleotidyltransferase"/>
    <property type="match status" value="1"/>
</dbReference>
<dbReference type="InterPro" id="IPR036390">
    <property type="entry name" value="WH_DNA-bd_sf"/>
</dbReference>
<dbReference type="Pfam" id="PF18765">
    <property type="entry name" value="Polbeta"/>
    <property type="match status" value="1"/>
</dbReference>
<dbReference type="SUPFAM" id="SSF46785">
    <property type="entry name" value="Winged helix' DNA-binding domain"/>
    <property type="match status" value="1"/>
</dbReference>
<sequence length="184" mass="21641">MTSKTKRKLLKLFVLHPKKSFYVRETGKLTQEPLTAVRRELGHLEKAGFLKSRKEGNLKYFEVNRDFPIYPELKRIIYSTVGFWDYLKERLHTFDSIDLAFVYGSVARDEESIESDIDVLVVGAADHRNLHETISHMEEETGREINYTLMTRQEFNERVERKDSFLNRVLKENKILLKGTLDVS</sequence>
<gene>
    <name evidence="2" type="ORF">E3J95_06780</name>
</gene>
<reference evidence="2 3" key="1">
    <citation type="submission" date="2019-03" db="EMBL/GenBank/DDBJ databases">
        <title>Metabolic potential of uncultured bacteria and archaea associated with petroleum seepage in deep-sea sediments.</title>
        <authorList>
            <person name="Dong X."/>
            <person name="Hubert C."/>
        </authorList>
    </citation>
    <scope>NUCLEOTIDE SEQUENCE [LARGE SCALE GENOMIC DNA]</scope>
    <source>
        <strain evidence="2">E44_bin92</strain>
    </source>
</reference>
<organism evidence="2 3">
    <name type="scientific">Aerophobetes bacterium</name>
    <dbReference type="NCBI Taxonomy" id="2030807"/>
    <lineage>
        <taxon>Bacteria</taxon>
        <taxon>Candidatus Aerophobota</taxon>
    </lineage>
</organism>
<dbReference type="Gene3D" id="3.30.460.10">
    <property type="entry name" value="Beta Polymerase, domain 2"/>
    <property type="match status" value="1"/>
</dbReference>
<comment type="caution">
    <text evidence="2">The sequence shown here is derived from an EMBL/GenBank/DDBJ whole genome shotgun (WGS) entry which is preliminary data.</text>
</comment>
<dbReference type="Gene3D" id="1.10.10.10">
    <property type="entry name" value="Winged helix-like DNA-binding domain superfamily/Winged helix DNA-binding domain"/>
    <property type="match status" value="1"/>
</dbReference>
<dbReference type="AlphaFoldDB" id="A0A523QFZ4"/>
<evidence type="ECO:0000313" key="3">
    <source>
        <dbReference type="Proteomes" id="UP000320781"/>
    </source>
</evidence>
<evidence type="ECO:0000313" key="2">
    <source>
        <dbReference type="EMBL" id="TES84357.1"/>
    </source>
</evidence>
<feature type="domain" description="Polymerase beta nucleotidyltransferase" evidence="1">
    <location>
        <begin position="87"/>
        <end position="177"/>
    </location>
</feature>
<evidence type="ECO:0000259" key="1">
    <source>
        <dbReference type="Pfam" id="PF18765"/>
    </source>
</evidence>
<proteinExistence type="predicted"/>
<accession>A0A523QFZ4</accession>
<protein>
    <recommendedName>
        <fullName evidence="1">Polymerase beta nucleotidyltransferase domain-containing protein</fullName>
    </recommendedName>
</protein>
<dbReference type="InterPro" id="IPR041633">
    <property type="entry name" value="Polbeta"/>
</dbReference>
<dbReference type="Proteomes" id="UP000320781">
    <property type="component" value="Unassembled WGS sequence"/>
</dbReference>
<name>A0A523QFZ4_UNCAE</name>
<dbReference type="EMBL" id="SOKU01000335">
    <property type="protein sequence ID" value="TES84357.1"/>
    <property type="molecule type" value="Genomic_DNA"/>
</dbReference>
<dbReference type="InterPro" id="IPR011991">
    <property type="entry name" value="ArsR-like_HTH"/>
</dbReference>
<dbReference type="CDD" id="cd00090">
    <property type="entry name" value="HTH_ARSR"/>
    <property type="match status" value="1"/>
</dbReference>
<dbReference type="InterPro" id="IPR043519">
    <property type="entry name" value="NT_sf"/>
</dbReference>
<dbReference type="CDD" id="cd05403">
    <property type="entry name" value="NT_KNTase_like"/>
    <property type="match status" value="1"/>
</dbReference>